<dbReference type="Proteomes" id="UP000240717">
    <property type="component" value="Unassembled WGS sequence"/>
</dbReference>
<evidence type="ECO:0000259" key="9">
    <source>
        <dbReference type="Pfam" id="PF00425"/>
    </source>
</evidence>
<sequence length="468" mass="54247">MELYYEKLQANITPETLAQLKHNKIILESTSQEKLKGRYSIVVFDSYGKVTLDNKQLQIITQQKKETKTEKPYQYLKEFVNSYYADIEDQTLQELPFISGFIGTCSFDLVRHEFPILKQIELEDHPQHDVKFYMIEDVYVFDHYKDELYIISTNLFSQVKQDVLIQRVKERIEDLKAIQVYQPKVSFQVQDKQIEANVSEQHFMNIVSDFKKKITEGDMFQVVPSRIYRYKHHFNNQLQALSFQLYQNLKRQNPSPYMYYINMEKPIIIGSSPESFVKVQNGTVVTNPIAGTIRRGRTPEEDQNNAHQLINDEKEKSEHSMLVDLGRNDIHRICKTGTSHIKKLMEIEKYEHVMHIVSEVTGEIKNNISPMSVIASLLPTGTVSGAPKLRAIQRIYEVMPHKRGVYSGGIGYINCNHNLDLALAIRTMMVDETYINVEAGCGVVYDSEPYKELEETKLKAKSLLEVSP</sequence>
<evidence type="ECO:0000256" key="5">
    <source>
        <dbReference type="ARBA" id="ARBA00022842"/>
    </source>
</evidence>
<dbReference type="Pfam" id="PF04715">
    <property type="entry name" value="Anth_synt_I_N"/>
    <property type="match status" value="1"/>
</dbReference>
<dbReference type="Gene3D" id="3.60.120.10">
    <property type="entry name" value="Anthranilate synthase"/>
    <property type="match status" value="1"/>
</dbReference>
<keyword evidence="5" id="KW-0460">Magnesium</keyword>
<dbReference type="GO" id="GO:0000162">
    <property type="term" value="P:L-tryptophan biosynthetic process"/>
    <property type="evidence" value="ECO:0007669"/>
    <property type="project" value="TreeGrafter"/>
</dbReference>
<name>A0A2T4Q124_STAWA</name>
<feature type="domain" description="Chorismate-utilising enzyme C-terminal" evidence="9">
    <location>
        <begin position="200"/>
        <end position="459"/>
    </location>
</feature>
<organism evidence="11 12">
    <name type="scientific">Staphylococcus warneri</name>
    <dbReference type="NCBI Taxonomy" id="1292"/>
    <lineage>
        <taxon>Bacteria</taxon>
        <taxon>Bacillati</taxon>
        <taxon>Bacillota</taxon>
        <taxon>Bacilli</taxon>
        <taxon>Bacillales</taxon>
        <taxon>Staphylococcaceae</taxon>
        <taxon>Staphylococcus</taxon>
    </lineage>
</organism>
<feature type="domain" description="Anthranilate synthase component I N-terminal" evidence="10">
    <location>
        <begin position="16"/>
        <end position="150"/>
    </location>
</feature>
<dbReference type="NCBIfam" id="NF010082">
    <property type="entry name" value="PRK13567.1"/>
    <property type="match status" value="1"/>
</dbReference>
<keyword evidence="4" id="KW-0479">Metal-binding</keyword>
<proteinExistence type="predicted"/>
<comment type="catalytic activity">
    <reaction evidence="8">
        <text>chorismate + L-glutamine = anthranilate + pyruvate + L-glutamate + H(+)</text>
        <dbReference type="Rhea" id="RHEA:21732"/>
        <dbReference type="ChEBI" id="CHEBI:15361"/>
        <dbReference type="ChEBI" id="CHEBI:15378"/>
        <dbReference type="ChEBI" id="CHEBI:16567"/>
        <dbReference type="ChEBI" id="CHEBI:29748"/>
        <dbReference type="ChEBI" id="CHEBI:29985"/>
        <dbReference type="ChEBI" id="CHEBI:58359"/>
        <dbReference type="EC" id="4.1.3.27"/>
    </reaction>
</comment>
<evidence type="ECO:0000256" key="1">
    <source>
        <dbReference type="ARBA" id="ARBA00001946"/>
    </source>
</evidence>
<evidence type="ECO:0000256" key="3">
    <source>
        <dbReference type="ARBA" id="ARBA00020653"/>
    </source>
</evidence>
<accession>A0A2T4Q124</accession>
<reference evidence="11 12" key="1">
    <citation type="journal article" date="2016" name="Front. Microbiol.">
        <title>Comprehensive Phylogenetic Analysis of Bovine Non-aureus Staphylococci Species Based on Whole-Genome Sequencing.</title>
        <authorList>
            <person name="Naushad S."/>
            <person name="Barkema H.W."/>
            <person name="Luby C."/>
            <person name="Condas L.A."/>
            <person name="Nobrega D.B."/>
            <person name="Carson D.A."/>
            <person name="De Buck J."/>
        </authorList>
    </citation>
    <scope>NUCLEOTIDE SEQUENCE [LARGE SCALE GENOMIC DNA]</scope>
    <source>
        <strain evidence="11 12">SNUC 2993</strain>
    </source>
</reference>
<evidence type="ECO:0000313" key="12">
    <source>
        <dbReference type="Proteomes" id="UP000240717"/>
    </source>
</evidence>
<dbReference type="RefSeq" id="WP_107532795.1">
    <property type="nucleotide sequence ID" value="NZ_PZEV01000014.1"/>
</dbReference>
<dbReference type="PRINTS" id="PR00095">
    <property type="entry name" value="ANTSNTHASEI"/>
</dbReference>
<keyword evidence="6" id="KW-0456">Lyase</keyword>
<evidence type="ECO:0000256" key="7">
    <source>
        <dbReference type="ARBA" id="ARBA00025634"/>
    </source>
</evidence>
<dbReference type="EMBL" id="PZEV01000014">
    <property type="protein sequence ID" value="PTI51346.1"/>
    <property type="molecule type" value="Genomic_DNA"/>
</dbReference>
<dbReference type="AlphaFoldDB" id="A0A2T4Q124"/>
<dbReference type="SUPFAM" id="SSF56322">
    <property type="entry name" value="ADC synthase"/>
    <property type="match status" value="1"/>
</dbReference>
<dbReference type="InterPro" id="IPR015890">
    <property type="entry name" value="Chorismate_C"/>
</dbReference>
<dbReference type="GO" id="GO:0004049">
    <property type="term" value="F:anthranilate synthase activity"/>
    <property type="evidence" value="ECO:0007669"/>
    <property type="project" value="UniProtKB-EC"/>
</dbReference>
<dbReference type="GO" id="GO:0046872">
    <property type="term" value="F:metal ion binding"/>
    <property type="evidence" value="ECO:0007669"/>
    <property type="project" value="UniProtKB-KW"/>
</dbReference>
<evidence type="ECO:0000259" key="10">
    <source>
        <dbReference type="Pfam" id="PF04715"/>
    </source>
</evidence>
<comment type="caution">
    <text evidence="11">The sequence shown here is derived from an EMBL/GenBank/DDBJ whole genome shotgun (WGS) entry which is preliminary data.</text>
</comment>
<dbReference type="Pfam" id="PF00425">
    <property type="entry name" value="Chorismate_bind"/>
    <property type="match status" value="1"/>
</dbReference>
<dbReference type="STRING" id="1194526.A284_06800"/>
<comment type="subunit">
    <text evidence="2">Heterotetramer consisting of two non-identical subunits: a beta subunit (TrpG) and a large alpha subunit (TrpE).</text>
</comment>
<comment type="cofactor">
    <cofactor evidence="1">
        <name>Mg(2+)</name>
        <dbReference type="ChEBI" id="CHEBI:18420"/>
    </cofactor>
</comment>
<gene>
    <name evidence="11" type="ORF">BU085_05635</name>
</gene>
<evidence type="ECO:0000256" key="2">
    <source>
        <dbReference type="ARBA" id="ARBA00011575"/>
    </source>
</evidence>
<evidence type="ECO:0000256" key="6">
    <source>
        <dbReference type="ARBA" id="ARBA00023239"/>
    </source>
</evidence>
<protein>
    <recommendedName>
        <fullName evidence="3">Anthranilate synthase component 1</fullName>
    </recommendedName>
</protein>
<dbReference type="PANTHER" id="PTHR11236:SF48">
    <property type="entry name" value="ISOCHORISMATE SYNTHASE MENF"/>
    <property type="match status" value="1"/>
</dbReference>
<evidence type="ECO:0000256" key="4">
    <source>
        <dbReference type="ARBA" id="ARBA00022723"/>
    </source>
</evidence>
<evidence type="ECO:0000256" key="8">
    <source>
        <dbReference type="ARBA" id="ARBA00047683"/>
    </source>
</evidence>
<dbReference type="PANTHER" id="PTHR11236">
    <property type="entry name" value="AMINOBENZOATE/ANTHRANILATE SYNTHASE"/>
    <property type="match status" value="1"/>
</dbReference>
<dbReference type="InterPro" id="IPR005801">
    <property type="entry name" value="ADC_synthase"/>
</dbReference>
<evidence type="ECO:0000313" key="11">
    <source>
        <dbReference type="EMBL" id="PTI51346.1"/>
    </source>
</evidence>
<dbReference type="InterPro" id="IPR019999">
    <property type="entry name" value="Anth_synth_I-like"/>
</dbReference>
<comment type="function">
    <text evidence="7">Part of a heterotetrameric complex that catalyzes the two-step biosynthesis of anthranilate, an intermediate in the biosynthesis of L-tryptophan. In the first step, the glutamine-binding beta subunit (TrpG) of anthranilate synthase (AS) provides the glutamine amidotransferase activity which generates ammonia as a substrate that, along with chorismate, is used in the second step, catalyzed by the large alpha subunit of AS (TrpE) to produce anthranilate. In the absence of TrpG, TrpE can synthesize anthranilate directly from chorismate and high concentrations of ammonia.</text>
</comment>
<dbReference type="InterPro" id="IPR006805">
    <property type="entry name" value="Anth_synth_I_N"/>
</dbReference>